<feature type="region of interest" description="Disordered" evidence="1">
    <location>
        <begin position="1"/>
        <end position="115"/>
    </location>
</feature>
<evidence type="ECO:0000313" key="2">
    <source>
        <dbReference type="EMBL" id="TPX70785.1"/>
    </source>
</evidence>
<dbReference type="EMBL" id="QEAP01000273">
    <property type="protein sequence ID" value="TPX70785.1"/>
    <property type="molecule type" value="Genomic_DNA"/>
</dbReference>
<dbReference type="PANTHER" id="PTHR21581">
    <property type="entry name" value="D-ALANYL-D-ALANINE CARBOXYPEPTIDASE"/>
    <property type="match status" value="1"/>
</dbReference>
<dbReference type="GO" id="GO:0005794">
    <property type="term" value="C:Golgi apparatus"/>
    <property type="evidence" value="ECO:0007669"/>
    <property type="project" value="TreeGrafter"/>
</dbReference>
<reference evidence="2 3" key="1">
    <citation type="journal article" date="2019" name="Sci. Rep.">
        <title>Comparative genomics of chytrid fungi reveal insights into the obligate biotrophic and pathogenic lifestyle of Synchytrium endobioticum.</title>
        <authorList>
            <person name="van de Vossenberg B.T.L.H."/>
            <person name="Warris S."/>
            <person name="Nguyen H.D.T."/>
            <person name="van Gent-Pelzer M.P.E."/>
            <person name="Joly D.L."/>
            <person name="van de Geest H.C."/>
            <person name="Bonants P.J.M."/>
            <person name="Smith D.S."/>
            <person name="Levesque C.A."/>
            <person name="van der Lee T.A.J."/>
        </authorList>
    </citation>
    <scope>NUCLEOTIDE SEQUENCE [LARGE SCALE GENOMIC DNA]</scope>
    <source>
        <strain evidence="2 3">CBS 675.73</strain>
    </source>
</reference>
<protein>
    <submittedName>
        <fullName evidence="2">Uncharacterized protein</fullName>
    </submittedName>
</protein>
<proteinExistence type="predicted"/>
<evidence type="ECO:0000256" key="1">
    <source>
        <dbReference type="SAM" id="MobiDB-lite"/>
    </source>
</evidence>
<dbReference type="STRING" id="246404.A0A507F523"/>
<dbReference type="OrthoDB" id="428342at2759"/>
<keyword evidence="3" id="KW-1185">Reference proteome</keyword>
<feature type="compositionally biased region" description="Low complexity" evidence="1">
    <location>
        <begin position="100"/>
        <end position="114"/>
    </location>
</feature>
<dbReference type="GO" id="GO:0030008">
    <property type="term" value="C:TRAPP complex"/>
    <property type="evidence" value="ECO:0007669"/>
    <property type="project" value="TreeGrafter"/>
</dbReference>
<dbReference type="InterPro" id="IPR011990">
    <property type="entry name" value="TPR-like_helical_dom_sf"/>
</dbReference>
<dbReference type="PANTHER" id="PTHR21581:SF6">
    <property type="entry name" value="TRAFFICKING PROTEIN PARTICLE COMPLEX SUBUNIT 12"/>
    <property type="match status" value="1"/>
</dbReference>
<dbReference type="AlphaFoldDB" id="A0A507F523"/>
<feature type="compositionally biased region" description="Polar residues" evidence="1">
    <location>
        <begin position="132"/>
        <end position="150"/>
    </location>
</feature>
<feature type="compositionally biased region" description="Basic and acidic residues" evidence="1">
    <location>
        <begin position="27"/>
        <end position="45"/>
    </location>
</feature>
<sequence>MSDEIPSDGPRVSASSLLGPGEVGESQARDKEKERDTERPSEKDNFVSILTTSVAPSGGIAFTDAMAIAGRRPPSPMFPSSSGHSRQASPSQSNKQVHLAPAATPTNTTSNTNPQFQYQDFNQFTASSDALNASNSFPQIPSQTTPTQSRTADKIPRSRSPSARAPSPSGASLQPSSRSPTYTPITPVMHNRSQSPTLFATPLPKTSKIASLNPTTDRDTSMPQGPPLVQVPTTLLDAATVMVTKRWTNPIHFHEIPQIDSVQDALQKSFSFNSGARPVRRLMSLHDAQMKLGKSATSTQTLHLLIESHSYRAIAQLAASVIPTLSPHALDDICDWWFVRLVALEKLKFLDVLAVEVEVLQPGDAVVSVGSAYGEDVNTVMASNGRVKNPVSWSIKMFWAREPSIRGLTREAIDRTYTLLHSATLALNSKETDATAKILWKNRILNIHILLVDLLLELRDYRLASILLMSMISANPTDAHILSALFRIKLQTGSVHEAREISLHIERILLKDRQEAASSLQSDQDQTQPSTTLFTKPDLVLTNRALLAAALGDWSLATTHLQQLLEHIRATAPSETSPSSASAAAAAAAAVASTTTTRNALAIVINNLSIAHLYNGTTNASQSLQLFESMAVELPHVMGTCAPLLFNLATVYDLVDASMDRKRRLLGGLVAVRAGDDLDTVCLKLG</sequence>
<comment type="caution">
    <text evidence="2">The sequence shown here is derived from an EMBL/GenBank/DDBJ whole genome shotgun (WGS) entry which is preliminary data.</text>
</comment>
<feature type="compositionally biased region" description="Polar residues" evidence="1">
    <location>
        <begin position="173"/>
        <end position="184"/>
    </location>
</feature>
<evidence type="ECO:0000313" key="3">
    <source>
        <dbReference type="Proteomes" id="UP000320333"/>
    </source>
</evidence>
<accession>A0A507F523</accession>
<feature type="compositionally biased region" description="Polar residues" evidence="1">
    <location>
        <begin position="83"/>
        <end position="96"/>
    </location>
</feature>
<organism evidence="2 3">
    <name type="scientific">Chytriomyces confervae</name>
    <dbReference type="NCBI Taxonomy" id="246404"/>
    <lineage>
        <taxon>Eukaryota</taxon>
        <taxon>Fungi</taxon>
        <taxon>Fungi incertae sedis</taxon>
        <taxon>Chytridiomycota</taxon>
        <taxon>Chytridiomycota incertae sedis</taxon>
        <taxon>Chytridiomycetes</taxon>
        <taxon>Chytridiales</taxon>
        <taxon>Chytriomycetaceae</taxon>
        <taxon>Chytriomyces</taxon>
    </lineage>
</organism>
<feature type="compositionally biased region" description="Low complexity" evidence="1">
    <location>
        <begin position="158"/>
        <end position="172"/>
    </location>
</feature>
<name>A0A507F523_9FUNG</name>
<dbReference type="Proteomes" id="UP000320333">
    <property type="component" value="Unassembled WGS sequence"/>
</dbReference>
<feature type="region of interest" description="Disordered" evidence="1">
    <location>
        <begin position="132"/>
        <end position="228"/>
    </location>
</feature>
<dbReference type="Gene3D" id="1.25.40.10">
    <property type="entry name" value="Tetratricopeptide repeat domain"/>
    <property type="match status" value="1"/>
</dbReference>
<gene>
    <name evidence="2" type="ORF">CcCBS67573_g06408</name>
</gene>